<accession>A0A6J5D346</accession>
<reference evidence="3 4" key="1">
    <citation type="submission" date="2020-04" db="EMBL/GenBank/DDBJ databases">
        <authorList>
            <person name="De Canck E."/>
        </authorList>
    </citation>
    <scope>NUCLEOTIDE SEQUENCE [LARGE SCALE GENOMIC DNA]</scope>
    <source>
        <strain evidence="3 4">LMG 29542</strain>
    </source>
</reference>
<dbReference type="GO" id="GO:0000062">
    <property type="term" value="F:fatty-acyl-CoA binding"/>
    <property type="evidence" value="ECO:0007669"/>
    <property type="project" value="InterPro"/>
</dbReference>
<dbReference type="RefSeq" id="WP_175224922.1">
    <property type="nucleotide sequence ID" value="NZ_CADIKH010000002.1"/>
</dbReference>
<dbReference type="InterPro" id="IPR014352">
    <property type="entry name" value="FERM/acyl-CoA-bd_prot_sf"/>
</dbReference>
<evidence type="ECO:0000313" key="3">
    <source>
        <dbReference type="EMBL" id="CAB3747811.1"/>
    </source>
</evidence>
<evidence type="ECO:0000256" key="1">
    <source>
        <dbReference type="ARBA" id="ARBA00023121"/>
    </source>
</evidence>
<dbReference type="PANTHER" id="PTHR23310:SF62">
    <property type="entry name" value="ACYL-COA BINDING PROTEIN 1, ISOFORM A"/>
    <property type="match status" value="1"/>
</dbReference>
<dbReference type="Proteomes" id="UP000494363">
    <property type="component" value="Unassembled WGS sequence"/>
</dbReference>
<dbReference type="Gene3D" id="1.20.80.10">
    <property type="match status" value="1"/>
</dbReference>
<keyword evidence="4" id="KW-1185">Reference proteome</keyword>
<protein>
    <recommendedName>
        <fullName evidence="2">ACB domain-containing protein</fullName>
    </recommendedName>
</protein>
<dbReference type="PANTHER" id="PTHR23310">
    <property type="entry name" value="ACYL-COA-BINDING PROTEIN, ACBP"/>
    <property type="match status" value="1"/>
</dbReference>
<dbReference type="EMBL" id="CADIKH010000002">
    <property type="protein sequence ID" value="CAB3747811.1"/>
    <property type="molecule type" value="Genomic_DNA"/>
</dbReference>
<evidence type="ECO:0000259" key="2">
    <source>
        <dbReference type="PROSITE" id="PS51228"/>
    </source>
</evidence>
<feature type="domain" description="ACB" evidence="2">
    <location>
        <begin position="4"/>
        <end position="89"/>
    </location>
</feature>
<dbReference type="Pfam" id="PF00887">
    <property type="entry name" value="ACBP"/>
    <property type="match status" value="1"/>
</dbReference>
<dbReference type="GO" id="GO:0006631">
    <property type="term" value="P:fatty acid metabolic process"/>
    <property type="evidence" value="ECO:0007669"/>
    <property type="project" value="TreeGrafter"/>
</dbReference>
<gene>
    <name evidence="3" type="ORF">LMG29542_00564</name>
</gene>
<evidence type="ECO:0000313" key="4">
    <source>
        <dbReference type="Proteomes" id="UP000494363"/>
    </source>
</evidence>
<keyword evidence="1" id="KW-0446">Lipid-binding</keyword>
<name>A0A6J5D346_9BURK</name>
<dbReference type="PROSITE" id="PS51228">
    <property type="entry name" value="ACB_2"/>
    <property type="match status" value="1"/>
</dbReference>
<sequence>MNDVNTRFAQAVQDVKELPERPGDLTLLRLYALYKQATVGDAADDRPGPLDRVGRYKHDAWATLKGLAPETARQEYVDLVELLKGDTPS</sequence>
<dbReference type="AlphaFoldDB" id="A0A6J5D346"/>
<dbReference type="PRINTS" id="PR00689">
    <property type="entry name" value="ACOABINDINGP"/>
</dbReference>
<dbReference type="InterPro" id="IPR000582">
    <property type="entry name" value="Acyl-CoA-binding_protein"/>
</dbReference>
<organism evidence="3 4">
    <name type="scientific">Paraburkholderia humisilvae</name>
    <dbReference type="NCBI Taxonomy" id="627669"/>
    <lineage>
        <taxon>Bacteria</taxon>
        <taxon>Pseudomonadati</taxon>
        <taxon>Pseudomonadota</taxon>
        <taxon>Betaproteobacteria</taxon>
        <taxon>Burkholderiales</taxon>
        <taxon>Burkholderiaceae</taxon>
        <taxon>Paraburkholderia</taxon>
    </lineage>
</organism>
<dbReference type="InterPro" id="IPR035984">
    <property type="entry name" value="Acyl-CoA-binding_sf"/>
</dbReference>
<proteinExistence type="predicted"/>
<dbReference type="SUPFAM" id="SSF47027">
    <property type="entry name" value="Acyl-CoA binding protein"/>
    <property type="match status" value="1"/>
</dbReference>